<evidence type="ECO:0000256" key="11">
    <source>
        <dbReference type="ARBA" id="ARBA00023136"/>
    </source>
</evidence>
<protein>
    <submittedName>
        <fullName evidence="16">Unannotated protein</fullName>
    </submittedName>
</protein>
<evidence type="ECO:0000256" key="3">
    <source>
        <dbReference type="ARBA" id="ARBA00022448"/>
    </source>
</evidence>
<keyword evidence="8 14" id="KW-1133">Transmembrane helix</keyword>
<keyword evidence="9" id="KW-0406">Ion transport</keyword>
<dbReference type="GO" id="GO:0015078">
    <property type="term" value="F:proton transmembrane transporter activity"/>
    <property type="evidence" value="ECO:0007669"/>
    <property type="project" value="InterPro"/>
</dbReference>
<gene>
    <name evidence="16" type="ORF">UFOPK2373_00248</name>
</gene>
<evidence type="ECO:0000313" key="16">
    <source>
        <dbReference type="EMBL" id="CAB4680967.1"/>
    </source>
</evidence>
<dbReference type="PANTHER" id="PTHR10031">
    <property type="entry name" value="ATP SYNTHASE LIPID-BINDING PROTEIN, MITOCHONDRIAL"/>
    <property type="match status" value="1"/>
</dbReference>
<feature type="domain" description="V-ATPase proteolipid subunit C-like" evidence="15">
    <location>
        <begin position="24"/>
        <end position="82"/>
    </location>
</feature>
<comment type="subcellular location">
    <subcellularLocation>
        <location evidence="1">Cell membrane</location>
        <topology evidence="1">Multi-pass membrane protein</topology>
    </subcellularLocation>
</comment>
<dbReference type="GO" id="GO:0005886">
    <property type="term" value="C:plasma membrane"/>
    <property type="evidence" value="ECO:0007669"/>
    <property type="project" value="UniProtKB-SubCell"/>
</dbReference>
<dbReference type="PRINTS" id="PR00124">
    <property type="entry name" value="ATPASEC"/>
</dbReference>
<evidence type="ECO:0000256" key="9">
    <source>
        <dbReference type="ARBA" id="ARBA00023065"/>
    </source>
</evidence>
<dbReference type="InterPro" id="IPR038662">
    <property type="entry name" value="ATP_synth_F0_csu_sf"/>
</dbReference>
<dbReference type="NCBIfam" id="TIGR01260">
    <property type="entry name" value="ATP_synt_c"/>
    <property type="match status" value="1"/>
</dbReference>
<dbReference type="PANTHER" id="PTHR10031:SF0">
    <property type="entry name" value="ATPASE PROTEIN 9"/>
    <property type="match status" value="1"/>
</dbReference>
<reference evidence="16" key="1">
    <citation type="submission" date="2020-05" db="EMBL/GenBank/DDBJ databases">
        <authorList>
            <person name="Chiriac C."/>
            <person name="Salcher M."/>
            <person name="Ghai R."/>
            <person name="Kavagutti S V."/>
        </authorList>
    </citation>
    <scope>NUCLEOTIDE SEQUENCE</scope>
</reference>
<dbReference type="InterPro" id="IPR035921">
    <property type="entry name" value="F/V-ATP_Csub_sf"/>
</dbReference>
<dbReference type="InterPro" id="IPR005953">
    <property type="entry name" value="ATP_synth_csu_bac/chlpt"/>
</dbReference>
<keyword evidence="3" id="KW-0813">Transport</keyword>
<comment type="function">
    <text evidence="13">F(1)F(0) ATP synthase produces ATP from ADP in the presence of a proton or sodium gradient. F-type ATPases consist of two structural domains, F(1) containing the extramembraneous catalytic core and F(0) containing the membrane proton channel, linked together by a central stalk and a peripheral stalk. During catalysis, ATP synthesis in the catalytic domain of F(1) is coupled via a rotary mechanism of the central stalk subunits to proton translocation.</text>
</comment>
<keyword evidence="6 14" id="KW-0812">Transmembrane</keyword>
<feature type="transmembrane region" description="Helical" evidence="14">
    <location>
        <begin position="62"/>
        <end position="83"/>
    </location>
</feature>
<evidence type="ECO:0000256" key="10">
    <source>
        <dbReference type="ARBA" id="ARBA00023121"/>
    </source>
</evidence>
<dbReference type="InterPro" id="IPR020537">
    <property type="entry name" value="ATP_synth_F0_csu_DDCD_BS"/>
</dbReference>
<evidence type="ECO:0000256" key="6">
    <source>
        <dbReference type="ARBA" id="ARBA00022692"/>
    </source>
</evidence>
<feature type="transmembrane region" description="Helical" evidence="14">
    <location>
        <begin position="23"/>
        <end position="41"/>
    </location>
</feature>
<evidence type="ECO:0000256" key="12">
    <source>
        <dbReference type="ARBA" id="ARBA00023310"/>
    </source>
</evidence>
<keyword evidence="10" id="KW-0446">Lipid-binding</keyword>
<evidence type="ECO:0000256" key="13">
    <source>
        <dbReference type="ARBA" id="ARBA00025198"/>
    </source>
</evidence>
<dbReference type="HAMAP" id="MF_01396">
    <property type="entry name" value="ATP_synth_c_bact"/>
    <property type="match status" value="1"/>
</dbReference>
<evidence type="ECO:0000256" key="5">
    <source>
        <dbReference type="ARBA" id="ARBA00022547"/>
    </source>
</evidence>
<evidence type="ECO:0000256" key="4">
    <source>
        <dbReference type="ARBA" id="ARBA00022475"/>
    </source>
</evidence>
<evidence type="ECO:0000259" key="15">
    <source>
        <dbReference type="Pfam" id="PF00137"/>
    </source>
</evidence>
<dbReference type="GO" id="GO:0015986">
    <property type="term" value="P:proton motive force-driven ATP synthesis"/>
    <property type="evidence" value="ECO:0007669"/>
    <property type="project" value="InterPro"/>
</dbReference>
<dbReference type="AlphaFoldDB" id="A0A6J6N488"/>
<keyword evidence="5" id="KW-0138">CF(0)</keyword>
<accession>A0A6J6N488</accession>
<dbReference type="Pfam" id="PF00137">
    <property type="entry name" value="ATP-synt_C"/>
    <property type="match status" value="1"/>
</dbReference>
<keyword evidence="4" id="KW-1003">Cell membrane</keyword>
<keyword evidence="11 14" id="KW-0472">Membrane</keyword>
<organism evidence="16">
    <name type="scientific">freshwater metagenome</name>
    <dbReference type="NCBI Taxonomy" id="449393"/>
    <lineage>
        <taxon>unclassified sequences</taxon>
        <taxon>metagenomes</taxon>
        <taxon>ecological metagenomes</taxon>
    </lineage>
</organism>
<comment type="similarity">
    <text evidence="2">Belongs to the ATPase C chain family.</text>
</comment>
<dbReference type="InterPro" id="IPR000454">
    <property type="entry name" value="ATP_synth_F0_csu"/>
</dbReference>
<evidence type="ECO:0000256" key="1">
    <source>
        <dbReference type="ARBA" id="ARBA00004651"/>
    </source>
</evidence>
<dbReference type="GO" id="GO:0008289">
    <property type="term" value="F:lipid binding"/>
    <property type="evidence" value="ECO:0007669"/>
    <property type="project" value="UniProtKB-KW"/>
</dbReference>
<dbReference type="PROSITE" id="PS00605">
    <property type="entry name" value="ATPASE_C"/>
    <property type="match status" value="1"/>
</dbReference>
<name>A0A6J6N488_9ZZZZ</name>
<dbReference type="GO" id="GO:0045259">
    <property type="term" value="C:proton-transporting ATP synthase complex"/>
    <property type="evidence" value="ECO:0007669"/>
    <property type="project" value="UniProtKB-KW"/>
</dbReference>
<keyword evidence="12" id="KW-0066">ATP synthesis</keyword>
<dbReference type="EMBL" id="CAEZXL010000025">
    <property type="protein sequence ID" value="CAB4680967.1"/>
    <property type="molecule type" value="Genomic_DNA"/>
</dbReference>
<evidence type="ECO:0000256" key="7">
    <source>
        <dbReference type="ARBA" id="ARBA00022781"/>
    </source>
</evidence>
<keyword evidence="7" id="KW-0375">Hydrogen ion transport</keyword>
<dbReference type="InterPro" id="IPR002379">
    <property type="entry name" value="ATPase_proteolipid_c-like_dom"/>
</dbReference>
<dbReference type="GO" id="GO:0033177">
    <property type="term" value="C:proton-transporting two-sector ATPase complex, proton-transporting domain"/>
    <property type="evidence" value="ECO:0007669"/>
    <property type="project" value="InterPro"/>
</dbReference>
<dbReference type="CDD" id="cd18121">
    <property type="entry name" value="ATP-synt_Fo_c"/>
    <property type="match status" value="1"/>
</dbReference>
<proteinExistence type="inferred from homology"/>
<dbReference type="Gene3D" id="1.20.20.10">
    <property type="entry name" value="F1F0 ATP synthase subunit C"/>
    <property type="match status" value="1"/>
</dbReference>
<evidence type="ECO:0000256" key="2">
    <source>
        <dbReference type="ARBA" id="ARBA00006704"/>
    </source>
</evidence>
<dbReference type="SUPFAM" id="SSF81333">
    <property type="entry name" value="F1F0 ATP synthase subunit C"/>
    <property type="match status" value="1"/>
</dbReference>
<evidence type="ECO:0000256" key="8">
    <source>
        <dbReference type="ARBA" id="ARBA00022989"/>
    </source>
</evidence>
<evidence type="ECO:0000256" key="14">
    <source>
        <dbReference type="SAM" id="Phobius"/>
    </source>
</evidence>
<dbReference type="FunFam" id="1.20.20.10:FF:000002">
    <property type="entry name" value="ATP synthase subunit c"/>
    <property type="match status" value="1"/>
</dbReference>
<sequence>MQIIHLAAEVATQVSQVSGNLGVLGYGLAAIGPGIGVGLVVSKTIESIARQPELAARLQVTMWLGIAFTEALALIGLATPFIFV</sequence>